<dbReference type="STRING" id="201973.SAMN04488025_106128"/>
<feature type="compositionally biased region" description="Basic and acidic residues" evidence="1">
    <location>
        <begin position="28"/>
        <end position="47"/>
    </location>
</feature>
<keyword evidence="3" id="KW-1185">Reference proteome</keyword>
<dbReference type="AlphaFoldDB" id="A0A1I2LZQ0"/>
<dbReference type="EMBL" id="FOOK01000006">
    <property type="protein sequence ID" value="SFF84725.1"/>
    <property type="molecule type" value="Genomic_DNA"/>
</dbReference>
<organism evidence="2 3">
    <name type="scientific">Planifilum fulgidum</name>
    <dbReference type="NCBI Taxonomy" id="201973"/>
    <lineage>
        <taxon>Bacteria</taxon>
        <taxon>Bacillati</taxon>
        <taxon>Bacillota</taxon>
        <taxon>Bacilli</taxon>
        <taxon>Bacillales</taxon>
        <taxon>Thermoactinomycetaceae</taxon>
        <taxon>Planifilum</taxon>
    </lineage>
</organism>
<evidence type="ECO:0000313" key="3">
    <source>
        <dbReference type="Proteomes" id="UP000198661"/>
    </source>
</evidence>
<dbReference type="Proteomes" id="UP000198661">
    <property type="component" value="Unassembled WGS sequence"/>
</dbReference>
<gene>
    <name evidence="2" type="ORF">SAMN04488025_106128</name>
</gene>
<feature type="region of interest" description="Disordered" evidence="1">
    <location>
        <begin position="19"/>
        <end position="47"/>
    </location>
</feature>
<name>A0A1I2LZQ0_9BACL</name>
<reference evidence="2 3" key="1">
    <citation type="submission" date="2016-10" db="EMBL/GenBank/DDBJ databases">
        <authorList>
            <person name="de Groot N.N."/>
        </authorList>
    </citation>
    <scope>NUCLEOTIDE SEQUENCE [LARGE SCALE GENOMIC DNA]</scope>
    <source>
        <strain evidence="2 3">DSM 44945</strain>
    </source>
</reference>
<accession>A0A1I2LZQ0</accession>
<protein>
    <submittedName>
        <fullName evidence="2">Uncharacterized protein</fullName>
    </submittedName>
</protein>
<evidence type="ECO:0000313" key="2">
    <source>
        <dbReference type="EMBL" id="SFF84725.1"/>
    </source>
</evidence>
<proteinExistence type="predicted"/>
<sequence>MLRGTVGAAPVSEKWYRAAIGGKGGRVGRREGNGNRKRLTSDAGRRR</sequence>
<evidence type="ECO:0000256" key="1">
    <source>
        <dbReference type="SAM" id="MobiDB-lite"/>
    </source>
</evidence>